<dbReference type="Proteomes" id="UP001162501">
    <property type="component" value="Chromosome 7"/>
</dbReference>
<sequence>MDWCAEVSLCTSKPMYCRFALSILKEQERKHESVGFCVVRAEMLRAQSFSRLLDSEASSFTVTICPQAPRGHRVRLAGLYNPALPLGPLLCTEKGHLHLEQCLKVSPSPRGPHRSCPWMPRPCTPPCPKLLLWLVFYSCSF</sequence>
<name>A0AC60A471_RANTA</name>
<protein>
    <submittedName>
        <fullName evidence="1">Uncharacterized protein</fullName>
    </submittedName>
</protein>
<organism evidence="1 2">
    <name type="scientific">Rangifer tarandus platyrhynchus</name>
    <name type="common">Svalbard reindeer</name>
    <dbReference type="NCBI Taxonomy" id="3082113"/>
    <lineage>
        <taxon>Eukaryota</taxon>
        <taxon>Metazoa</taxon>
        <taxon>Chordata</taxon>
        <taxon>Craniata</taxon>
        <taxon>Vertebrata</taxon>
        <taxon>Euteleostomi</taxon>
        <taxon>Mammalia</taxon>
        <taxon>Eutheria</taxon>
        <taxon>Laurasiatheria</taxon>
        <taxon>Artiodactyla</taxon>
        <taxon>Ruminantia</taxon>
        <taxon>Pecora</taxon>
        <taxon>Cervidae</taxon>
        <taxon>Odocoileinae</taxon>
        <taxon>Rangifer</taxon>
    </lineage>
</organism>
<evidence type="ECO:0000313" key="2">
    <source>
        <dbReference type="Proteomes" id="UP001162501"/>
    </source>
</evidence>
<gene>
    <name evidence="1" type="ORF">MRATA1EN22A_LOCUS26704</name>
</gene>
<proteinExistence type="predicted"/>
<reference evidence="1" key="2">
    <citation type="submission" date="2025-03" db="EMBL/GenBank/DDBJ databases">
        <authorList>
            <consortium name="ELIXIR-Norway"/>
            <consortium name="Elixir Norway"/>
        </authorList>
    </citation>
    <scope>NUCLEOTIDE SEQUENCE</scope>
</reference>
<accession>A0AC60A471</accession>
<dbReference type="EMBL" id="OX596091">
    <property type="protein sequence ID" value="CAN0554573.1"/>
    <property type="molecule type" value="Genomic_DNA"/>
</dbReference>
<evidence type="ECO:0000313" key="1">
    <source>
        <dbReference type="EMBL" id="CAN0554573.1"/>
    </source>
</evidence>
<reference evidence="1" key="1">
    <citation type="submission" date="2023-05" db="EMBL/GenBank/DDBJ databases">
        <authorList>
            <consortium name="ELIXIR-Norway"/>
        </authorList>
    </citation>
    <scope>NUCLEOTIDE SEQUENCE</scope>
</reference>